<evidence type="ECO:0000256" key="1">
    <source>
        <dbReference type="SAM" id="SignalP"/>
    </source>
</evidence>
<keyword evidence="1" id="KW-0732">Signal</keyword>
<proteinExistence type="predicted"/>
<dbReference type="Gene3D" id="3.40.190.10">
    <property type="entry name" value="Periplasmic binding protein-like II"/>
    <property type="match status" value="1"/>
</dbReference>
<reference evidence="3" key="1">
    <citation type="submission" date="2016-10" db="EMBL/GenBank/DDBJ databases">
        <authorList>
            <person name="Varghese N."/>
            <person name="Submissions S."/>
        </authorList>
    </citation>
    <scope>NUCLEOTIDE SEQUENCE [LARGE SCALE GENOMIC DNA]</scope>
    <source>
        <strain evidence="3">BL47</strain>
    </source>
</reference>
<evidence type="ECO:0008006" key="4">
    <source>
        <dbReference type="Google" id="ProtNLM"/>
    </source>
</evidence>
<dbReference type="EMBL" id="FNHS01000012">
    <property type="protein sequence ID" value="SDN87699.1"/>
    <property type="molecule type" value="Genomic_DNA"/>
</dbReference>
<protein>
    <recommendedName>
        <fullName evidence="4">LysR substrate binding domain-containing protein</fullName>
    </recommendedName>
</protein>
<feature type="signal peptide" evidence="1">
    <location>
        <begin position="1"/>
        <end position="30"/>
    </location>
</feature>
<gene>
    <name evidence="2" type="ORF">SAMN05216360_11263</name>
</gene>
<evidence type="ECO:0000313" key="2">
    <source>
        <dbReference type="EMBL" id="SDN87699.1"/>
    </source>
</evidence>
<name>A0A1H0EZG5_9HYPH</name>
<dbReference type="AlphaFoldDB" id="A0A1H0EZG5"/>
<dbReference type="RefSeq" id="WP_244507683.1">
    <property type="nucleotide sequence ID" value="NZ_FNHS01000012.1"/>
</dbReference>
<sequence length="77" mass="7402">MFVGGGVAAVGAAVAAGLAVAALAPSTAPAGVTEAGDRLGLPELPLSRIVLQARLLRGPAAEALRTLAAAYRGPGGR</sequence>
<dbReference type="STRING" id="582672.SAMN05216360_11263"/>
<feature type="chain" id="PRO_5011563794" description="LysR substrate binding domain-containing protein" evidence="1">
    <location>
        <begin position="31"/>
        <end position="77"/>
    </location>
</feature>
<keyword evidence="3" id="KW-1185">Reference proteome</keyword>
<evidence type="ECO:0000313" key="3">
    <source>
        <dbReference type="Proteomes" id="UP000198704"/>
    </source>
</evidence>
<accession>A0A1H0EZG5</accession>
<organism evidence="2 3">
    <name type="scientific">Methylobacterium phyllostachyos</name>
    <dbReference type="NCBI Taxonomy" id="582672"/>
    <lineage>
        <taxon>Bacteria</taxon>
        <taxon>Pseudomonadati</taxon>
        <taxon>Pseudomonadota</taxon>
        <taxon>Alphaproteobacteria</taxon>
        <taxon>Hyphomicrobiales</taxon>
        <taxon>Methylobacteriaceae</taxon>
        <taxon>Methylobacterium</taxon>
    </lineage>
</organism>
<dbReference type="Proteomes" id="UP000198704">
    <property type="component" value="Unassembled WGS sequence"/>
</dbReference>